<evidence type="ECO:0000256" key="15">
    <source>
        <dbReference type="PIRSR" id="PIRSR000192-5"/>
    </source>
</evidence>
<evidence type="ECO:0000256" key="5">
    <source>
        <dbReference type="ARBA" id="ARBA00022729"/>
    </source>
</evidence>
<dbReference type="RefSeq" id="WP_093560050.1">
    <property type="nucleotide sequence ID" value="NZ_FPBO01000044.1"/>
</dbReference>
<dbReference type="InterPro" id="IPR013504">
    <property type="entry name" value="MADH/AADH_Ltc_C_dom"/>
</dbReference>
<keyword evidence="7 10" id="KW-0249">Electron transport</keyword>
<evidence type="ECO:0000256" key="13">
    <source>
        <dbReference type="PIRSR" id="PIRSR000192-3"/>
    </source>
</evidence>
<feature type="disulfide bond" evidence="14">
    <location>
        <begin position="96"/>
        <end position="127"/>
    </location>
</feature>
<feature type="disulfide bond" evidence="14">
    <location>
        <begin position="88"/>
        <end position="136"/>
    </location>
</feature>
<feature type="binding site" evidence="12">
    <location>
        <begin position="154"/>
        <end position="156"/>
    </location>
    <ligand>
        <name>substrate</name>
    </ligand>
</feature>
<dbReference type="EMBL" id="FPBO01000044">
    <property type="protein sequence ID" value="SFV14962.1"/>
    <property type="molecule type" value="Genomic_DNA"/>
</dbReference>
<dbReference type="Gene3D" id="2.60.30.10">
    <property type="entry name" value="Methylamine/Aralkylamine dehydrogenase light chain"/>
    <property type="match status" value="1"/>
</dbReference>
<evidence type="ECO:0000256" key="16">
    <source>
        <dbReference type="PIRSR" id="PIRSR000192-6"/>
    </source>
</evidence>
<keyword evidence="19" id="KW-1185">Reference proteome</keyword>
<dbReference type="GO" id="GO:0009308">
    <property type="term" value="P:amine metabolic process"/>
    <property type="evidence" value="ECO:0007669"/>
    <property type="project" value="UniProtKB-UniRule"/>
</dbReference>
<feature type="modified residue" description="Tryptophylquinone" evidence="16">
    <location>
        <position position="107"/>
    </location>
</feature>
<dbReference type="STRING" id="1035707.SAMN05216552_104415"/>
<evidence type="ECO:0000313" key="18">
    <source>
        <dbReference type="EMBL" id="SFV14962.1"/>
    </source>
</evidence>
<dbReference type="InterPro" id="IPR036560">
    <property type="entry name" value="MADH/AADH_L_sf"/>
</dbReference>
<evidence type="ECO:0000256" key="14">
    <source>
        <dbReference type="PIRSR" id="PIRSR000192-4"/>
    </source>
</evidence>
<feature type="disulfide bond" evidence="14">
    <location>
        <begin position="128"/>
        <end position="159"/>
    </location>
</feature>
<feature type="disulfide bond" evidence="14">
    <location>
        <begin position="89"/>
        <end position="133"/>
    </location>
</feature>
<sequence>MFDWFDKLAERQTRQLAQGVSRRHALNRISRALVGAAFILPVLPFDRGEAKAATHGAPGKGKANAAAEDATACEYWRYCAIDGFLCSCCGGSLTQCPPGTNASKVSWVGTCHNPKDGKDYLVSYNDCCGKTACGRCMCNTNLRERPGYNLGLHNDINWCMSNDNSMFHCTTASVVGLAEA</sequence>
<dbReference type="Pfam" id="PF02975">
    <property type="entry name" value="Me-amine-dh_L"/>
    <property type="match status" value="1"/>
</dbReference>
<evidence type="ECO:0000256" key="1">
    <source>
        <dbReference type="ARBA" id="ARBA00004418"/>
    </source>
</evidence>
<evidence type="ECO:0000313" key="19">
    <source>
        <dbReference type="Proteomes" id="UP000199391"/>
    </source>
</evidence>
<feature type="disulfide bond" evidence="14">
    <location>
        <begin position="79"/>
        <end position="111"/>
    </location>
</feature>
<feature type="site" description="Transition state stabilizer" evidence="13">
    <location>
        <position position="170"/>
    </location>
</feature>
<evidence type="ECO:0000256" key="10">
    <source>
        <dbReference type="PIRNR" id="PIRNR000192"/>
    </source>
</evidence>
<dbReference type="Proteomes" id="UP000199391">
    <property type="component" value="Unassembled WGS sequence"/>
</dbReference>
<comment type="subunit">
    <text evidence="10">Heterotetramer of two light and two heavy chains.</text>
</comment>
<evidence type="ECO:0000256" key="6">
    <source>
        <dbReference type="ARBA" id="ARBA00022764"/>
    </source>
</evidence>
<dbReference type="PIRSF" id="PIRSF000192">
    <property type="entry name" value="Amine_dh_beta"/>
    <property type="match status" value="1"/>
</dbReference>
<keyword evidence="8 10" id="KW-0560">Oxidoreductase</keyword>
<protein>
    <submittedName>
        <fullName evidence="18">Methylamine dehydrogenase light chain</fullName>
    </submittedName>
</protein>
<evidence type="ECO:0000256" key="3">
    <source>
        <dbReference type="ARBA" id="ARBA00022448"/>
    </source>
</evidence>
<name>A0A1I7LZ32_9BURK</name>
<evidence type="ECO:0000256" key="7">
    <source>
        <dbReference type="ARBA" id="ARBA00022982"/>
    </source>
</evidence>
<feature type="active site" description="Tryptophylquinone 6'-substrate hemiaminal intermediate" evidence="11">
    <location>
        <position position="107"/>
    </location>
</feature>
<feature type="disulfide bond" evidence="14">
    <location>
        <begin position="86"/>
        <end position="169"/>
    </location>
</feature>
<dbReference type="OrthoDB" id="7628766at2"/>
<keyword evidence="5" id="KW-0732">Signal</keyword>
<feature type="binding site" evidence="12">
    <location>
        <position position="82"/>
    </location>
    <ligand>
        <name>substrate</name>
    </ligand>
</feature>
<dbReference type="GO" id="GO:0030058">
    <property type="term" value="F:aliphatic amine dehydrogenase activity"/>
    <property type="evidence" value="ECO:0007669"/>
    <property type="project" value="UniProtKB-UniRule"/>
</dbReference>
<comment type="subcellular location">
    <subcellularLocation>
        <location evidence="1 10">Periplasm</location>
    </subcellularLocation>
</comment>
<evidence type="ECO:0000256" key="11">
    <source>
        <dbReference type="PIRSR" id="PIRSR000192-1"/>
    </source>
</evidence>
<evidence type="ECO:0000256" key="2">
    <source>
        <dbReference type="ARBA" id="ARBA00010711"/>
    </source>
</evidence>
<feature type="cross-link" description="Tryptophan tryptophylquinone (Trp-Trp)" evidence="15">
    <location>
        <begin position="107"/>
        <end position="158"/>
    </location>
</feature>
<dbReference type="InterPro" id="IPR016008">
    <property type="entry name" value="Amine_DH_Ltc"/>
</dbReference>
<evidence type="ECO:0000256" key="8">
    <source>
        <dbReference type="ARBA" id="ARBA00023002"/>
    </source>
</evidence>
<gene>
    <name evidence="18" type="ORF">SAMN05216552_104415</name>
</gene>
<evidence type="ECO:0000259" key="17">
    <source>
        <dbReference type="Pfam" id="PF02975"/>
    </source>
</evidence>
<keyword evidence="9" id="KW-1015">Disulfide bond</keyword>
<dbReference type="AlphaFoldDB" id="A0A1I7LZ32"/>
<keyword evidence="6 10" id="KW-0574">Periplasm</keyword>
<feature type="active site" description="Proton acceptor" evidence="11">
    <location>
        <position position="126"/>
    </location>
</feature>
<dbReference type="SUPFAM" id="SSF57561">
    <property type="entry name" value="Methylamine dehydrogenase, L chain"/>
    <property type="match status" value="1"/>
</dbReference>
<evidence type="ECO:0000256" key="9">
    <source>
        <dbReference type="ARBA" id="ARBA00023157"/>
    </source>
</evidence>
<accession>A0A1I7LZ32</accession>
<organism evidence="18 19">
    <name type="scientific">Pseudoduganella namucuonensis</name>
    <dbReference type="NCBI Taxonomy" id="1035707"/>
    <lineage>
        <taxon>Bacteria</taxon>
        <taxon>Pseudomonadati</taxon>
        <taxon>Pseudomonadota</taxon>
        <taxon>Betaproteobacteria</taxon>
        <taxon>Burkholderiales</taxon>
        <taxon>Oxalobacteraceae</taxon>
        <taxon>Telluria group</taxon>
        <taxon>Pseudoduganella</taxon>
    </lineage>
</organism>
<reference evidence="19" key="1">
    <citation type="submission" date="2016-10" db="EMBL/GenBank/DDBJ databases">
        <authorList>
            <person name="Varghese N."/>
            <person name="Submissions S."/>
        </authorList>
    </citation>
    <scope>NUCLEOTIDE SEQUENCE [LARGE SCALE GENOMIC DNA]</scope>
    <source>
        <strain evidence="19">CGMCC 1.11014</strain>
    </source>
</reference>
<feature type="domain" description="Methylamine/Aralkylamine dehydrogenase light chain C-terminal" evidence="17">
    <location>
        <begin position="68"/>
        <end position="176"/>
    </location>
</feature>
<evidence type="ECO:0000256" key="4">
    <source>
        <dbReference type="ARBA" id="ARBA00022709"/>
    </source>
</evidence>
<keyword evidence="4" id="KW-0824">TTQ</keyword>
<evidence type="ECO:0000256" key="12">
    <source>
        <dbReference type="PIRSR" id="PIRSR000192-2"/>
    </source>
</evidence>
<dbReference type="GO" id="GO:0042597">
    <property type="term" value="C:periplasmic space"/>
    <property type="evidence" value="ECO:0007669"/>
    <property type="project" value="UniProtKB-SubCell"/>
</dbReference>
<comment type="similarity">
    <text evidence="2 10">Belongs to the aromatic amine dehydrogenase light chain family.</text>
</comment>
<feature type="disulfide bond" evidence="14">
    <location>
        <begin position="73"/>
        <end position="138"/>
    </location>
</feature>
<proteinExistence type="inferred from homology"/>
<keyword evidence="3 10" id="KW-0813">Transport</keyword>